<dbReference type="Proteomes" id="UP000825935">
    <property type="component" value="Chromosome 13"/>
</dbReference>
<sequence length="682" mass="76925">MGLPRFLSFRAFVTCPLQDAQALSREHTANACSRPIGSCSVDRNCELDDTFHIASTLQGSFKSCQLSHAYMVEYGLMDDTYLLNLILRAYGKSGAMLDAHAVFNSMRRPNIISWNTLLGAYAFYDQSDEVESLFNSMRQRNIVSWNTLITAYSHQGKCRNALYLFQRLFEECELPNDVTFINILTACSKLAELQTGRVIHVRIHMCGLDMNVTVGTALVHMYAKCRDLDFACNAFYQLPERDVVSWTSLISAQAQLGSADLAICSYEQMQQEGVLSTKFTIESILTVAAKKLSLNQGKALHACICFGCSKPDVNTGNSLINMYAKCGSMRYAWFIFECLQSDATIVWNTMISACVEELYYLQALSLYNQMLQRGLCPDEFTFASVLSVCAFLLSFDIGMMVHSQLLEEGHMQDLVLSNTLITFYSKCKAFDEAKFVFKKMQVHNVVTWTSMMAAYAQTGLYEQVFTLFSEMQLQQVRPNDFTVITLLVACADSIALERGRELHAWIALERNGCFSKVSNGIINMYAKCGAVEDAFSFFNHLGCMDNAIPWNAMLNGLAYRGHGRATFAFFKRMLKEGTEPDEWTYVALLSACSHSGMVEEGIYFFNSLVCNSYSLLVLQHCICLVDLFGRVGQVLLAISYFCRIPFLPDVCSWSALEAMCRAHRHCVWEILATEHILEFDRQ</sequence>
<evidence type="ECO:0000313" key="4">
    <source>
        <dbReference type="Proteomes" id="UP000825935"/>
    </source>
</evidence>
<keyword evidence="4" id="KW-1185">Reference proteome</keyword>
<evidence type="ECO:0000313" key="3">
    <source>
        <dbReference type="EMBL" id="KAH7421266.1"/>
    </source>
</evidence>
<feature type="repeat" description="PPR" evidence="2">
    <location>
        <begin position="343"/>
        <end position="377"/>
    </location>
</feature>
<dbReference type="Pfam" id="PF13041">
    <property type="entry name" value="PPR_2"/>
    <property type="match status" value="4"/>
</dbReference>
<dbReference type="AlphaFoldDB" id="A0A8T2THL0"/>
<dbReference type="FunFam" id="1.25.40.10:FF:000158">
    <property type="entry name" value="pentatricopeptide repeat-containing protein At2g33680"/>
    <property type="match status" value="1"/>
</dbReference>
<feature type="repeat" description="PPR" evidence="2">
    <location>
        <begin position="242"/>
        <end position="276"/>
    </location>
</feature>
<feature type="repeat" description="PPR" evidence="2">
    <location>
        <begin position="581"/>
        <end position="615"/>
    </location>
</feature>
<gene>
    <name evidence="3" type="ORF">KP509_13G048700</name>
</gene>
<dbReference type="PANTHER" id="PTHR47926">
    <property type="entry name" value="PENTATRICOPEPTIDE REPEAT-CONTAINING PROTEIN"/>
    <property type="match status" value="1"/>
</dbReference>
<dbReference type="InterPro" id="IPR046960">
    <property type="entry name" value="PPR_At4g14850-like_plant"/>
</dbReference>
<accession>A0A8T2THL0</accession>
<dbReference type="InterPro" id="IPR011990">
    <property type="entry name" value="TPR-like_helical_dom_sf"/>
</dbReference>
<dbReference type="PANTHER" id="PTHR47926:SF533">
    <property type="entry name" value="DYW DOMAIN-CONTAINING PROTEIN"/>
    <property type="match status" value="1"/>
</dbReference>
<protein>
    <recommendedName>
        <fullName evidence="5">Pentatricopeptide repeat-containing protein</fullName>
    </recommendedName>
</protein>
<dbReference type="NCBIfam" id="TIGR00756">
    <property type="entry name" value="PPR"/>
    <property type="match status" value="5"/>
</dbReference>
<keyword evidence="1" id="KW-0677">Repeat</keyword>
<evidence type="ECO:0008006" key="5">
    <source>
        <dbReference type="Google" id="ProtNLM"/>
    </source>
</evidence>
<dbReference type="EMBL" id="CM035418">
    <property type="protein sequence ID" value="KAH7421266.1"/>
    <property type="molecule type" value="Genomic_DNA"/>
</dbReference>
<dbReference type="GO" id="GO:0009451">
    <property type="term" value="P:RNA modification"/>
    <property type="evidence" value="ECO:0007669"/>
    <property type="project" value="InterPro"/>
</dbReference>
<dbReference type="OrthoDB" id="1908030at2759"/>
<dbReference type="PROSITE" id="PS51375">
    <property type="entry name" value="PPR"/>
    <property type="match status" value="6"/>
</dbReference>
<dbReference type="FunFam" id="1.25.40.10:FF:000344">
    <property type="entry name" value="Pentatricopeptide repeat-containing protein"/>
    <property type="match status" value="1"/>
</dbReference>
<comment type="caution">
    <text evidence="3">The sequence shown here is derived from an EMBL/GenBank/DDBJ whole genome shotgun (WGS) entry which is preliminary data.</text>
</comment>
<dbReference type="GO" id="GO:0048731">
    <property type="term" value="P:system development"/>
    <property type="evidence" value="ECO:0007669"/>
    <property type="project" value="UniProtKB-ARBA"/>
</dbReference>
<name>A0A8T2THL0_CERRI</name>
<dbReference type="InterPro" id="IPR002885">
    <property type="entry name" value="PPR_rpt"/>
</dbReference>
<dbReference type="Gene3D" id="1.25.40.10">
    <property type="entry name" value="Tetratricopeptide repeat domain"/>
    <property type="match status" value="5"/>
</dbReference>
<proteinExistence type="predicted"/>
<feature type="repeat" description="PPR" evidence="2">
    <location>
        <begin position="110"/>
        <end position="144"/>
    </location>
</feature>
<dbReference type="Pfam" id="PF01535">
    <property type="entry name" value="PPR"/>
    <property type="match status" value="4"/>
</dbReference>
<organism evidence="3 4">
    <name type="scientific">Ceratopteris richardii</name>
    <name type="common">Triangle waterfern</name>
    <dbReference type="NCBI Taxonomy" id="49495"/>
    <lineage>
        <taxon>Eukaryota</taxon>
        <taxon>Viridiplantae</taxon>
        <taxon>Streptophyta</taxon>
        <taxon>Embryophyta</taxon>
        <taxon>Tracheophyta</taxon>
        <taxon>Polypodiopsida</taxon>
        <taxon>Polypodiidae</taxon>
        <taxon>Polypodiales</taxon>
        <taxon>Pteridineae</taxon>
        <taxon>Pteridaceae</taxon>
        <taxon>Parkerioideae</taxon>
        <taxon>Ceratopteris</taxon>
    </lineage>
</organism>
<dbReference type="GO" id="GO:0003723">
    <property type="term" value="F:RNA binding"/>
    <property type="evidence" value="ECO:0007669"/>
    <property type="project" value="InterPro"/>
</dbReference>
<feature type="repeat" description="PPR" evidence="2">
    <location>
        <begin position="444"/>
        <end position="478"/>
    </location>
</feature>
<evidence type="ECO:0000256" key="2">
    <source>
        <dbReference type="PROSITE-ProRule" id="PRU00708"/>
    </source>
</evidence>
<reference evidence="3" key="1">
    <citation type="submission" date="2021-08" db="EMBL/GenBank/DDBJ databases">
        <title>WGS assembly of Ceratopteris richardii.</title>
        <authorList>
            <person name="Marchant D.B."/>
            <person name="Chen G."/>
            <person name="Jenkins J."/>
            <person name="Shu S."/>
            <person name="Leebens-Mack J."/>
            <person name="Grimwood J."/>
            <person name="Schmutz J."/>
            <person name="Soltis P."/>
            <person name="Soltis D."/>
            <person name="Chen Z.-H."/>
        </authorList>
    </citation>
    <scope>NUCLEOTIDE SEQUENCE</scope>
    <source>
        <strain evidence="3">Whitten #5841</strain>
        <tissue evidence="3">Leaf</tissue>
    </source>
</reference>
<evidence type="ECO:0000256" key="1">
    <source>
        <dbReference type="ARBA" id="ARBA00022737"/>
    </source>
</evidence>
<feature type="repeat" description="PPR" evidence="2">
    <location>
        <begin position="546"/>
        <end position="580"/>
    </location>
</feature>